<feature type="compositionally biased region" description="Polar residues" evidence="1">
    <location>
        <begin position="124"/>
        <end position="135"/>
    </location>
</feature>
<evidence type="ECO:0000313" key="3">
    <source>
        <dbReference type="EMBL" id="MDG3014755.1"/>
    </source>
</evidence>
<keyword evidence="2" id="KW-0812">Transmembrane</keyword>
<keyword evidence="4" id="KW-1185">Reference proteome</keyword>
<feature type="transmembrane region" description="Helical" evidence="2">
    <location>
        <begin position="101"/>
        <end position="118"/>
    </location>
</feature>
<feature type="transmembrane region" description="Helical" evidence="2">
    <location>
        <begin position="7"/>
        <end position="24"/>
    </location>
</feature>
<gene>
    <name evidence="3" type="ORF">NVS88_09320</name>
</gene>
<evidence type="ECO:0000313" key="4">
    <source>
        <dbReference type="Proteomes" id="UP001152755"/>
    </source>
</evidence>
<accession>A0A9X4M0I2</accession>
<feature type="transmembrane region" description="Helical" evidence="2">
    <location>
        <begin position="30"/>
        <end position="50"/>
    </location>
</feature>
<sequence>MKPFLPYLRVLAGFLAAVFVWVSLKSLVHGEIAGAVVGLLMGAGIAYLAVGQPLRQRRAHQRDEYAALAARADAAYAADLRGDTVVPPPPPASLKPKARKGVVIAAVVAAVLFLFGVVNDLTDGDQQSKPSSGPAATSIAPALPVRASAMPPTTTDAPTTTMAPTTTAESAAVTTAPLPAAAASAAGGDMPDVMCMNLQDAQDLIQQHGVFYSRSRDATGKGCHQVLDRNWVVVQQSPSPGTPIGEGDAVLSVVKKGEPGDCS</sequence>
<dbReference type="Gene3D" id="3.30.10.20">
    <property type="match status" value="1"/>
</dbReference>
<feature type="region of interest" description="Disordered" evidence="1">
    <location>
        <begin position="238"/>
        <end position="263"/>
    </location>
</feature>
<keyword evidence="2" id="KW-0472">Membrane</keyword>
<evidence type="ECO:0000256" key="2">
    <source>
        <dbReference type="SAM" id="Phobius"/>
    </source>
</evidence>
<feature type="region of interest" description="Disordered" evidence="1">
    <location>
        <begin position="124"/>
        <end position="171"/>
    </location>
</feature>
<proteinExistence type="predicted"/>
<name>A0A9X4M0I2_9ACTN</name>
<organism evidence="3 4">
    <name type="scientific">Speluncibacter jeojiensis</name>
    <dbReference type="NCBI Taxonomy" id="2710754"/>
    <lineage>
        <taxon>Bacteria</taxon>
        <taxon>Bacillati</taxon>
        <taxon>Actinomycetota</taxon>
        <taxon>Actinomycetes</taxon>
        <taxon>Mycobacteriales</taxon>
        <taxon>Speluncibacteraceae</taxon>
        <taxon>Speluncibacter</taxon>
    </lineage>
</organism>
<dbReference type="Proteomes" id="UP001152755">
    <property type="component" value="Unassembled WGS sequence"/>
</dbReference>
<dbReference type="EMBL" id="JANRHA010000005">
    <property type="protein sequence ID" value="MDG3014755.1"/>
    <property type="molecule type" value="Genomic_DNA"/>
</dbReference>
<comment type="caution">
    <text evidence="3">The sequence shown here is derived from an EMBL/GenBank/DDBJ whole genome shotgun (WGS) entry which is preliminary data.</text>
</comment>
<dbReference type="RefSeq" id="WP_277834936.1">
    <property type="nucleotide sequence ID" value="NZ_JAAIVF010000007.1"/>
</dbReference>
<evidence type="ECO:0000256" key="1">
    <source>
        <dbReference type="SAM" id="MobiDB-lite"/>
    </source>
</evidence>
<keyword evidence="2" id="KW-1133">Transmembrane helix</keyword>
<dbReference type="AlphaFoldDB" id="A0A9X4M0I2"/>
<reference evidence="3" key="1">
    <citation type="submission" date="2022-08" db="EMBL/GenBank/DDBJ databases">
        <title>Genome analysis of Corynebacteriales strain.</title>
        <authorList>
            <person name="Lee S.D."/>
        </authorList>
    </citation>
    <scope>NUCLEOTIDE SEQUENCE</scope>
    <source>
        <strain evidence="3">D3-21</strain>
    </source>
</reference>
<protein>
    <submittedName>
        <fullName evidence="3">PASTA domain-containing protein</fullName>
    </submittedName>
</protein>
<feature type="compositionally biased region" description="Low complexity" evidence="1">
    <location>
        <begin position="147"/>
        <end position="171"/>
    </location>
</feature>